<protein>
    <submittedName>
        <fullName evidence="1">Uncharacterized protein</fullName>
    </submittedName>
</protein>
<evidence type="ECO:0000313" key="2">
    <source>
        <dbReference type="Proteomes" id="UP000770717"/>
    </source>
</evidence>
<dbReference type="EMBL" id="WNTK01000013">
    <property type="protein sequence ID" value="KAG9473887.1"/>
    <property type="molecule type" value="Genomic_DNA"/>
</dbReference>
<proteinExistence type="predicted"/>
<keyword evidence="2" id="KW-1185">Reference proteome</keyword>
<dbReference type="Proteomes" id="UP000770717">
    <property type="component" value="Unassembled WGS sequence"/>
</dbReference>
<name>A0A8J6JZI8_ELECQ</name>
<gene>
    <name evidence="1" type="ORF">GDO78_004273</name>
</gene>
<sequence length="82" mass="9320">MYVNMDLLADVWSLQNNSPKSPILSVSHFKDFLVKKWVRTLRLKVCSHIEWSCFCNKVSVSAACEHTPICWLPTGHLLTTGS</sequence>
<reference evidence="1" key="1">
    <citation type="thesis" date="2020" institute="ProQuest LLC" country="789 East Eisenhower Parkway, Ann Arbor, MI, USA">
        <title>Comparative Genomics and Chromosome Evolution.</title>
        <authorList>
            <person name="Mudd A.B."/>
        </authorList>
    </citation>
    <scope>NUCLEOTIDE SEQUENCE</scope>
    <source>
        <strain evidence="1">HN-11 Male</strain>
        <tissue evidence="1">Kidney and liver</tissue>
    </source>
</reference>
<comment type="caution">
    <text evidence="1">The sequence shown here is derived from an EMBL/GenBank/DDBJ whole genome shotgun (WGS) entry which is preliminary data.</text>
</comment>
<organism evidence="1 2">
    <name type="scientific">Eleutherodactylus coqui</name>
    <name type="common">Puerto Rican coqui</name>
    <dbReference type="NCBI Taxonomy" id="57060"/>
    <lineage>
        <taxon>Eukaryota</taxon>
        <taxon>Metazoa</taxon>
        <taxon>Chordata</taxon>
        <taxon>Craniata</taxon>
        <taxon>Vertebrata</taxon>
        <taxon>Euteleostomi</taxon>
        <taxon>Amphibia</taxon>
        <taxon>Batrachia</taxon>
        <taxon>Anura</taxon>
        <taxon>Neobatrachia</taxon>
        <taxon>Hyloidea</taxon>
        <taxon>Eleutherodactylidae</taxon>
        <taxon>Eleutherodactylinae</taxon>
        <taxon>Eleutherodactylus</taxon>
        <taxon>Eleutherodactylus</taxon>
    </lineage>
</organism>
<dbReference type="AlphaFoldDB" id="A0A8J6JZI8"/>
<accession>A0A8J6JZI8</accession>
<evidence type="ECO:0000313" key="1">
    <source>
        <dbReference type="EMBL" id="KAG9473887.1"/>
    </source>
</evidence>